<reference evidence="4" key="1">
    <citation type="submission" date="2025-08" db="UniProtKB">
        <authorList>
            <consortium name="RefSeq"/>
        </authorList>
    </citation>
    <scope>IDENTIFICATION</scope>
</reference>
<keyword evidence="1" id="KW-0472">Membrane</keyword>
<protein>
    <recommendedName>
        <fullName evidence="1">Beta-1,4-galactosyltransferase</fullName>
        <shortName evidence="1">Beta-1,4-GalTase</shortName>
        <ecNumber evidence="1">2.4.1.-</ecNumber>
    </recommendedName>
</protein>
<feature type="transmembrane region" description="Helical" evidence="1">
    <location>
        <begin position="6"/>
        <end position="25"/>
    </location>
</feature>
<comment type="function">
    <text evidence="1">Responsible for the synthesis of complex-type N-linked oligosaccharides in many glycoproteins as well as the carbohydrate moieties of glycolipids.</text>
</comment>
<dbReference type="AlphaFoldDB" id="A0A6J0V6U0"/>
<keyword evidence="1" id="KW-0333">Golgi apparatus</keyword>
<dbReference type="UniPathway" id="UPA00378"/>
<proteinExistence type="inferred from homology"/>
<keyword evidence="1" id="KW-0812">Transmembrane</keyword>
<dbReference type="GO" id="GO:0008378">
    <property type="term" value="F:galactosyltransferase activity"/>
    <property type="evidence" value="ECO:0007669"/>
    <property type="project" value="TreeGrafter"/>
</dbReference>
<dbReference type="PANTHER" id="PTHR19300">
    <property type="entry name" value="BETA-1,4-GALACTOSYLTRANSFERASE"/>
    <property type="match status" value="1"/>
</dbReference>
<dbReference type="RefSeq" id="XP_020668582.1">
    <property type="nucleotide sequence ID" value="XM_020812923.2"/>
</dbReference>
<feature type="domain" description="Galactosyltransferase N-terminal" evidence="2">
    <location>
        <begin position="80"/>
        <end position="213"/>
    </location>
</feature>
<keyword evidence="1" id="KW-0735">Signal-anchor</keyword>
<dbReference type="EC" id="2.4.1.-" evidence="1"/>
<keyword evidence="1" id="KW-0479">Metal-binding</keyword>
<dbReference type="InterPro" id="IPR029044">
    <property type="entry name" value="Nucleotide-diphossugar_trans"/>
</dbReference>
<evidence type="ECO:0000259" key="2">
    <source>
        <dbReference type="Pfam" id="PF13733"/>
    </source>
</evidence>
<dbReference type="PANTHER" id="PTHR19300:SF34">
    <property type="entry name" value="BETA-1,4-GALACTOSYLTRANSFERASE"/>
    <property type="match status" value="1"/>
</dbReference>
<gene>
    <name evidence="4" type="primary">LOC110089672</name>
</gene>
<organism evidence="3 4">
    <name type="scientific">Pogona vitticeps</name>
    <name type="common">central bearded dragon</name>
    <dbReference type="NCBI Taxonomy" id="103695"/>
    <lineage>
        <taxon>Eukaryota</taxon>
        <taxon>Metazoa</taxon>
        <taxon>Chordata</taxon>
        <taxon>Craniata</taxon>
        <taxon>Vertebrata</taxon>
        <taxon>Euteleostomi</taxon>
        <taxon>Lepidosauria</taxon>
        <taxon>Squamata</taxon>
        <taxon>Bifurcata</taxon>
        <taxon>Unidentata</taxon>
        <taxon>Episquamata</taxon>
        <taxon>Toxicofera</taxon>
        <taxon>Iguania</taxon>
        <taxon>Acrodonta</taxon>
        <taxon>Agamidae</taxon>
        <taxon>Amphibolurinae</taxon>
        <taxon>Pogona</taxon>
    </lineage>
</organism>
<comment type="cofactor">
    <cofactor evidence="1">
        <name>Mn(2+)</name>
        <dbReference type="ChEBI" id="CHEBI:29035"/>
    </cofactor>
</comment>
<comment type="similarity">
    <text evidence="1">Belongs to the glycosyltransferase 7 family.</text>
</comment>
<dbReference type="Proteomes" id="UP001652642">
    <property type="component" value="Chromosome 9"/>
</dbReference>
<keyword evidence="1" id="KW-0328">Glycosyltransferase</keyword>
<dbReference type="PRINTS" id="PR02050">
    <property type="entry name" value="B14GALTRFASE"/>
</dbReference>
<keyword evidence="1" id="KW-0808">Transferase</keyword>
<accession>A0A6J0V6U0</accession>
<keyword evidence="1" id="KW-0325">Glycoprotein</keyword>
<evidence type="ECO:0000313" key="4">
    <source>
        <dbReference type="RefSeq" id="XP_020668582.1"/>
    </source>
</evidence>
<dbReference type="GO" id="GO:0005975">
    <property type="term" value="P:carbohydrate metabolic process"/>
    <property type="evidence" value="ECO:0007669"/>
    <property type="project" value="InterPro"/>
</dbReference>
<dbReference type="SUPFAM" id="SSF53448">
    <property type="entry name" value="Nucleotide-diphospho-sugar transferases"/>
    <property type="match status" value="1"/>
</dbReference>
<dbReference type="Gene3D" id="3.90.550.10">
    <property type="entry name" value="Spore Coat Polysaccharide Biosynthesis Protein SpsA, Chain A"/>
    <property type="match status" value="2"/>
</dbReference>
<evidence type="ECO:0000313" key="3">
    <source>
        <dbReference type="Proteomes" id="UP001652642"/>
    </source>
</evidence>
<comment type="pathway">
    <text evidence="1">Protein modification; protein glycosylation.</text>
</comment>
<evidence type="ECO:0000256" key="1">
    <source>
        <dbReference type="RuleBase" id="RU368121"/>
    </source>
</evidence>
<comment type="subcellular location">
    <subcellularLocation>
        <location evidence="1">Golgi apparatus membrane</location>
        <topology evidence="1">Single-pass type II membrane protein</topology>
    </subcellularLocation>
</comment>
<name>A0A6J0V6U0_9SAUR</name>
<keyword evidence="1" id="KW-0464">Manganese</keyword>
<dbReference type="GO" id="GO:0032580">
    <property type="term" value="C:Golgi cisterna membrane"/>
    <property type="evidence" value="ECO:0007669"/>
    <property type="project" value="UniProtKB-UniRule"/>
</dbReference>
<dbReference type="GO" id="GO:0000139">
    <property type="term" value="C:Golgi membrane"/>
    <property type="evidence" value="ECO:0007669"/>
    <property type="project" value="UniProtKB-SubCell"/>
</dbReference>
<dbReference type="InterPro" id="IPR027995">
    <property type="entry name" value="Galactosyl_T_N"/>
</dbReference>
<dbReference type="InterPro" id="IPR003859">
    <property type="entry name" value="Galactosyl_T"/>
</dbReference>
<dbReference type="GO" id="GO:0046872">
    <property type="term" value="F:metal ion binding"/>
    <property type="evidence" value="ECO:0007669"/>
    <property type="project" value="UniProtKB-UniRule"/>
</dbReference>
<keyword evidence="3" id="KW-1185">Reference proteome</keyword>
<sequence>MLQVRGRYLLLFLGVQLVVMALLYCEGYRKRVAYFLGIFYKGSTLTMLASLHNASLAGDVYANLSLIAHPPVPPENLPYCPDISPFLGGPIRVTFPPGLSLEDISRKNPYVSKGGRYRPPDCDALHKTAVIIPHRNREQHLKYLLYYLHPFLQRQQLSYGIYIIHQAENYTFNRAKLLNVGFKEAMKDEDWDCIFFHDVDLIPEDDRNLYTCDRFPKHVAVAMDKFSYKVALSGMVISRPSIQYGRYRMIKHGHDKGNEQNPKRFNLLAKTRRTWKQDGMNTLEYLLISKELHPLYTNITVFIGTEKGMRRST</sequence>
<dbReference type="GeneID" id="110089672"/>
<keyword evidence="1" id="KW-1133">Transmembrane helix</keyword>
<dbReference type="Pfam" id="PF13733">
    <property type="entry name" value="Glyco_transf_7N"/>
    <property type="match status" value="1"/>
</dbReference>